<proteinExistence type="predicted"/>
<evidence type="ECO:0000313" key="2">
    <source>
        <dbReference type="EMBL" id="ONN75844.1"/>
    </source>
</evidence>
<gene>
    <name evidence="2" type="ORF">BWR10_01850</name>
</gene>
<name>A0AAX0K6S9_LACRH</name>
<reference evidence="2 3" key="1">
    <citation type="submission" date="2017-01" db="EMBL/GenBank/DDBJ databases">
        <title>In silico prediction, in vitro antibacterial spectrum and physicochemical properties of a putative bacteriocin produced by Lactobacillus rhamnosus strain L156.4.</title>
        <authorList>
            <person name="Silveira A.M."/>
            <person name="Monteiro A.S."/>
            <person name="Santos V.L."/>
            <person name="Nicoli J.R."/>
            <person name="Azevedo V."/>
            <person name="Soares S.C."/>
            <person name="Castro-Oliveira L."/>
            <person name="Dias-Souza M.V."/>
            <person name="Nardi R.M."/>
        </authorList>
    </citation>
    <scope>NUCLEOTIDE SEQUENCE [LARGE SCALE GENOMIC DNA]</scope>
    <source>
        <strain evidence="2 3">L156.4</strain>
    </source>
</reference>
<feature type="transmembrane region" description="Helical" evidence="1">
    <location>
        <begin position="44"/>
        <end position="64"/>
    </location>
</feature>
<dbReference type="AlphaFoldDB" id="A0AAX0K6S9"/>
<evidence type="ECO:0000313" key="3">
    <source>
        <dbReference type="Proteomes" id="UP000189067"/>
    </source>
</evidence>
<keyword evidence="1" id="KW-0812">Transmembrane</keyword>
<dbReference type="EMBL" id="MTJY01000010">
    <property type="protein sequence ID" value="ONN75844.1"/>
    <property type="molecule type" value="Genomic_DNA"/>
</dbReference>
<accession>A0AAX0K6S9</accession>
<keyword evidence="1" id="KW-1133">Transmembrane helix</keyword>
<comment type="caution">
    <text evidence="2">The sequence shown here is derived from an EMBL/GenBank/DDBJ whole genome shotgun (WGS) entry which is preliminary data.</text>
</comment>
<keyword evidence="1" id="KW-0472">Membrane</keyword>
<dbReference type="Proteomes" id="UP000189067">
    <property type="component" value="Unassembled WGS sequence"/>
</dbReference>
<organism evidence="2 3">
    <name type="scientific">Lacticaseibacillus rhamnosus</name>
    <name type="common">Lactobacillus rhamnosus</name>
    <dbReference type="NCBI Taxonomy" id="47715"/>
    <lineage>
        <taxon>Bacteria</taxon>
        <taxon>Bacillati</taxon>
        <taxon>Bacillota</taxon>
        <taxon>Bacilli</taxon>
        <taxon>Lactobacillales</taxon>
        <taxon>Lactobacillaceae</taxon>
        <taxon>Lacticaseibacillus</taxon>
    </lineage>
</organism>
<evidence type="ECO:0000256" key="1">
    <source>
        <dbReference type="SAM" id="Phobius"/>
    </source>
</evidence>
<sequence length="73" mass="8597">MTNMKSINLDQTEEIMNTRHLQITVTVIIIIALIITWLTSERIFNLLVFSLIVFAILYPLYLVLRANHKLKRK</sequence>
<protein>
    <submittedName>
        <fullName evidence="2">Uncharacterized protein</fullName>
    </submittedName>
</protein>
<feature type="transmembrane region" description="Helical" evidence="1">
    <location>
        <begin position="21"/>
        <end position="38"/>
    </location>
</feature>